<dbReference type="PANTHER" id="PTHR47964:SF1">
    <property type="entry name" value="ATP-DEPENDENT DNA HELICASE HOMOLOG RECG, CHLOROPLASTIC"/>
    <property type="match status" value="1"/>
</dbReference>
<dbReference type="Pfam" id="PF02559">
    <property type="entry name" value="CarD_TRCF_RID"/>
    <property type="match status" value="1"/>
</dbReference>
<dbReference type="InterPro" id="IPR003711">
    <property type="entry name" value="CarD-like/TRCF_RID"/>
</dbReference>
<dbReference type="Gene3D" id="3.40.50.300">
    <property type="entry name" value="P-loop containing nucleotide triphosphate hydrolases"/>
    <property type="match status" value="2"/>
</dbReference>
<evidence type="ECO:0000256" key="9">
    <source>
        <dbReference type="HAMAP-Rule" id="MF_00969"/>
    </source>
</evidence>
<feature type="domain" description="Helicase C-terminal" evidence="11">
    <location>
        <begin position="842"/>
        <end position="1000"/>
    </location>
</feature>
<dbReference type="Pfam" id="PF03461">
    <property type="entry name" value="TRCF"/>
    <property type="match status" value="1"/>
</dbReference>
<dbReference type="InterPro" id="IPR037235">
    <property type="entry name" value="TRCF-like_C_D7"/>
</dbReference>
<gene>
    <name evidence="9 12" type="primary">mfd</name>
    <name evidence="12" type="ORF">QS713_07245</name>
</gene>
<name>A0ABU3IC66_9ACTO</name>
<dbReference type="Pfam" id="PF21132">
    <property type="entry name" value="MFD_D3"/>
    <property type="match status" value="1"/>
</dbReference>
<evidence type="ECO:0000256" key="7">
    <source>
        <dbReference type="ARBA" id="ARBA00023125"/>
    </source>
</evidence>
<dbReference type="InterPro" id="IPR011545">
    <property type="entry name" value="DEAD/DEAH_box_helicase_dom"/>
</dbReference>
<evidence type="ECO:0000256" key="8">
    <source>
        <dbReference type="ARBA" id="ARBA00023204"/>
    </source>
</evidence>
<feature type="domain" description="Helicase ATP-binding" evidence="10">
    <location>
        <begin position="664"/>
        <end position="825"/>
    </location>
</feature>
<dbReference type="PROSITE" id="PS51194">
    <property type="entry name" value="HELICASE_CTER"/>
    <property type="match status" value="1"/>
</dbReference>
<sequence length="1200" mass="130727">MKLTGLLEEIKTDPAAVQAAQSINEGVTATVVAPTGVRAPLAALAAAHSHARKQIIITATGREAEQLAAALRCYTGGVAVLPSWETLPHERLSPQADTMAQRVAVMRRLAHPEPHGRAGAIRILVVPLRAFLQPIIGGLGELEPLRVHEGNIVDLDHLVEQLKNLGYETTDMVRSRGQMAVRGGILDVFAPIDPHPIRVELFGDEVDDIRYFSVSDQRAVGKAPDGLWAPAARELLLTPKVKERAAKLVGELPGSEQTLELIAQGIAVQGMESLSPVLVDQMVTLLDLVDSDTTVVLSDPERIAARSEDLVATTEEFLSAAWSAAAAGGNIPVQAGAASFKTLEEMHTQADDQQLGWVQLTALPPAALAGAIQNQVETQETDAQHGSIVVSKHLMQVGARAVVPYRGNIEAATKDLADLEQQGWRLVLTTAGPGPAKRLRDVLADKDVAARLVDAIPQCVEPGVVHVLAASAHVGFVLEQHRLAVITESDLTGRSGPSTADMRKMPSRRKRGLDPLTLKKGDFVVHEHHGIGKFIEMVSRTMGSGKQAVTRDYLLIEYAPTRRGQPGDRLYVPTDQLDQVSKYSGSDAPSLSKMGGAEWAKTKARARKAVREIAGELVRLYAARQATKGHAFSPDTPWQRELEDAFEHVETPDQLVTIDEVKSDMEKPVPMDRLLCGDVGYGKTEIAVRAAFKAVMDGKQVAVLVPTTLLVQQHMETFTQRYAGFPIEVASLSRFSTRKESQEVQQRLLDGQIDIVIGTHSLLTGAVRFKDLGLVIIDEEQRFGVEHKETLKQLRTNADVLSMSATPIPRTLEMAVTGLREMSLLQTPPEDRHPILTFVGAYTDQQVSAAIKRELLRDGQVFYVHNRVNDIDKVAAHLQELVPQARVRVAHGKLSESQLEAVIVDFWNREFDVLVCTTIVETGLDISNANTLIVDRADAMGLSQLHQLRGRVGRGRERAYAYFLYPGDKALTETAHERLSTIAANTDLGAGLAVAQKDLEIRGAGNLLGGEQSGHIAGVGFDLYVRMVADAVTAFRGGEEEKREDCRIELQIDAHIPVEYIKGEQLRLETYAKIAALTSAQDAADVRDELTDRYGPIPEQVQLLFALSGLRAHARAEGIEEVVAQGKYIRFAPAELSDAAAMRLKRLYPGAIQKAAVRQVLVPAPTTSRIGGNPLVDQELIDWVDKFIDSIVAYKPARSH</sequence>
<evidence type="ECO:0000256" key="2">
    <source>
        <dbReference type="ARBA" id="ARBA00022741"/>
    </source>
</evidence>
<reference evidence="12 13" key="1">
    <citation type="submission" date="2023-06" db="EMBL/GenBank/DDBJ databases">
        <title>Draft genome sequence of Gleimia hominis type strain CCUG 57540T.</title>
        <authorList>
            <person name="Salva-Serra F."/>
            <person name="Cardew S."/>
            <person name="Jensie Markopoulos S."/>
            <person name="Ohlen M."/>
            <person name="Inganas E."/>
            <person name="Svensson-Stadler L."/>
            <person name="Moore E.R.B."/>
        </authorList>
    </citation>
    <scope>NUCLEOTIDE SEQUENCE [LARGE SCALE GENOMIC DNA]</scope>
    <source>
        <strain evidence="12 13">CCUG 57540</strain>
    </source>
</reference>
<comment type="caution">
    <text evidence="12">The sequence shown here is derived from an EMBL/GenBank/DDBJ whole genome shotgun (WGS) entry which is preliminary data.</text>
</comment>
<keyword evidence="1 9" id="KW-0963">Cytoplasm</keyword>
<keyword evidence="3 9" id="KW-0227">DNA damage</keyword>
<dbReference type="InterPro" id="IPR001650">
    <property type="entry name" value="Helicase_C-like"/>
</dbReference>
<dbReference type="HAMAP" id="MF_00969">
    <property type="entry name" value="TRCF"/>
    <property type="match status" value="1"/>
</dbReference>
<dbReference type="NCBIfam" id="TIGR00580">
    <property type="entry name" value="mfd"/>
    <property type="match status" value="1"/>
</dbReference>
<comment type="function">
    <text evidence="9">Couples transcription and DNA repair by recognizing RNA polymerase (RNAP) stalled at DNA lesions. Mediates ATP-dependent release of RNAP and its truncated transcript from the DNA, and recruitment of nucleotide excision repair machinery to the damaged site.</text>
</comment>
<dbReference type="CDD" id="cd17991">
    <property type="entry name" value="DEXHc_TRCF"/>
    <property type="match status" value="1"/>
</dbReference>
<dbReference type="InterPro" id="IPR005118">
    <property type="entry name" value="TRCF_C"/>
</dbReference>
<dbReference type="SMART" id="SM00487">
    <property type="entry name" value="DEXDc"/>
    <property type="match status" value="1"/>
</dbReference>
<evidence type="ECO:0000256" key="1">
    <source>
        <dbReference type="ARBA" id="ARBA00022490"/>
    </source>
</evidence>
<dbReference type="Gene3D" id="2.40.10.170">
    <property type="match status" value="1"/>
</dbReference>
<proteinExistence type="inferred from homology"/>
<dbReference type="Gene3D" id="3.90.1150.50">
    <property type="entry name" value="Transcription-repair-coupling factor, D7 domain"/>
    <property type="match status" value="1"/>
</dbReference>
<keyword evidence="2 9" id="KW-0547">Nucleotide-binding</keyword>
<dbReference type="Gene3D" id="3.30.2060.10">
    <property type="entry name" value="Penicillin-binding protein 1b domain"/>
    <property type="match status" value="1"/>
</dbReference>
<evidence type="ECO:0000256" key="6">
    <source>
        <dbReference type="ARBA" id="ARBA00022840"/>
    </source>
</evidence>
<dbReference type="InterPro" id="IPR041471">
    <property type="entry name" value="UvrB_inter"/>
</dbReference>
<dbReference type="Pfam" id="PF17757">
    <property type="entry name" value="UvrB_inter"/>
    <property type="match status" value="1"/>
</dbReference>
<dbReference type="SUPFAM" id="SSF143517">
    <property type="entry name" value="TRCF domain-like"/>
    <property type="match status" value="1"/>
</dbReference>
<comment type="subcellular location">
    <subcellularLocation>
        <location evidence="9">Cytoplasm</location>
    </subcellularLocation>
</comment>
<keyword evidence="8 9" id="KW-0234">DNA repair</keyword>
<evidence type="ECO:0000313" key="12">
    <source>
        <dbReference type="EMBL" id="MDT3767853.1"/>
    </source>
</evidence>
<keyword evidence="7 9" id="KW-0238">DNA-binding</keyword>
<dbReference type="Gene3D" id="3.40.50.11180">
    <property type="match status" value="1"/>
</dbReference>
<dbReference type="SUPFAM" id="SSF141259">
    <property type="entry name" value="CarD-like"/>
    <property type="match status" value="1"/>
</dbReference>
<evidence type="ECO:0000256" key="3">
    <source>
        <dbReference type="ARBA" id="ARBA00022763"/>
    </source>
</evidence>
<keyword evidence="13" id="KW-1185">Reference proteome</keyword>
<dbReference type="InterPro" id="IPR048635">
    <property type="entry name" value="MFD_D3"/>
</dbReference>
<evidence type="ECO:0000259" key="10">
    <source>
        <dbReference type="PROSITE" id="PS51192"/>
    </source>
</evidence>
<keyword evidence="6 9" id="KW-0067">ATP-binding</keyword>
<evidence type="ECO:0000259" key="11">
    <source>
        <dbReference type="PROSITE" id="PS51194"/>
    </source>
</evidence>
<organism evidence="12 13">
    <name type="scientific">Gleimia hominis</name>
    <dbReference type="NCBI Taxonomy" id="595468"/>
    <lineage>
        <taxon>Bacteria</taxon>
        <taxon>Bacillati</taxon>
        <taxon>Actinomycetota</taxon>
        <taxon>Actinomycetes</taxon>
        <taxon>Actinomycetales</taxon>
        <taxon>Actinomycetaceae</taxon>
        <taxon>Gleimia</taxon>
    </lineage>
</organism>
<dbReference type="InterPro" id="IPR036101">
    <property type="entry name" value="CarD-like/TRCF_RID_sf"/>
</dbReference>
<dbReference type="EC" id="3.6.4.-" evidence="9"/>
<evidence type="ECO:0000313" key="13">
    <source>
        <dbReference type="Proteomes" id="UP001247542"/>
    </source>
</evidence>
<dbReference type="RefSeq" id="WP_313274036.1">
    <property type="nucleotide sequence ID" value="NZ_JASXSX010000002.1"/>
</dbReference>
<keyword evidence="4 9" id="KW-0378">Hydrolase</keyword>
<protein>
    <recommendedName>
        <fullName evidence="9">Transcription-repair-coupling factor</fullName>
        <shortName evidence="9">TRCF</shortName>
        <ecNumber evidence="9">3.6.4.-</ecNumber>
    </recommendedName>
</protein>
<dbReference type="SMART" id="SM01058">
    <property type="entry name" value="CarD_TRCF"/>
    <property type="match status" value="1"/>
</dbReference>
<accession>A0ABU3IC66</accession>
<dbReference type="InterPro" id="IPR004576">
    <property type="entry name" value="Mfd"/>
</dbReference>
<dbReference type="InterPro" id="IPR047112">
    <property type="entry name" value="RecG/Mfd"/>
</dbReference>
<dbReference type="SUPFAM" id="SSF52540">
    <property type="entry name" value="P-loop containing nucleoside triphosphate hydrolases"/>
    <property type="match status" value="4"/>
</dbReference>
<dbReference type="Pfam" id="PF00270">
    <property type="entry name" value="DEAD"/>
    <property type="match status" value="1"/>
</dbReference>
<evidence type="ECO:0000256" key="5">
    <source>
        <dbReference type="ARBA" id="ARBA00022806"/>
    </source>
</evidence>
<keyword evidence="5" id="KW-0347">Helicase</keyword>
<comment type="similarity">
    <text evidence="9">In the N-terminal section; belongs to the UvrB family.</text>
</comment>
<dbReference type="PROSITE" id="PS51192">
    <property type="entry name" value="HELICASE_ATP_BIND_1"/>
    <property type="match status" value="1"/>
</dbReference>
<comment type="similarity">
    <text evidence="9">In the C-terminal section; belongs to the helicase family. RecG subfamily.</text>
</comment>
<dbReference type="InterPro" id="IPR014001">
    <property type="entry name" value="Helicase_ATP-bd"/>
</dbReference>
<dbReference type="EMBL" id="JASXSX010000002">
    <property type="protein sequence ID" value="MDT3767853.1"/>
    <property type="molecule type" value="Genomic_DNA"/>
</dbReference>
<dbReference type="InterPro" id="IPR027417">
    <property type="entry name" value="P-loop_NTPase"/>
</dbReference>
<dbReference type="Pfam" id="PF00271">
    <property type="entry name" value="Helicase_C"/>
    <property type="match status" value="1"/>
</dbReference>
<dbReference type="SMART" id="SM00982">
    <property type="entry name" value="TRCF"/>
    <property type="match status" value="1"/>
</dbReference>
<evidence type="ECO:0000256" key="4">
    <source>
        <dbReference type="ARBA" id="ARBA00022801"/>
    </source>
</evidence>
<dbReference type="Proteomes" id="UP001247542">
    <property type="component" value="Unassembled WGS sequence"/>
</dbReference>
<dbReference type="PANTHER" id="PTHR47964">
    <property type="entry name" value="ATP-DEPENDENT DNA HELICASE HOMOLOG RECG, CHLOROPLASTIC"/>
    <property type="match status" value="1"/>
</dbReference>
<dbReference type="SMART" id="SM00490">
    <property type="entry name" value="HELICc"/>
    <property type="match status" value="1"/>
</dbReference>